<reference evidence="2" key="2">
    <citation type="submission" date="2023-06" db="EMBL/GenBank/DDBJ databases">
        <authorList>
            <person name="Ma L."/>
            <person name="Liu K.-W."/>
            <person name="Li Z."/>
            <person name="Hsiao Y.-Y."/>
            <person name="Qi Y."/>
            <person name="Fu T."/>
            <person name="Tang G."/>
            <person name="Zhang D."/>
            <person name="Sun W.-H."/>
            <person name="Liu D.-K."/>
            <person name="Li Y."/>
            <person name="Chen G.-Z."/>
            <person name="Liu X.-D."/>
            <person name="Liao X.-Y."/>
            <person name="Jiang Y.-T."/>
            <person name="Yu X."/>
            <person name="Hao Y."/>
            <person name="Huang J."/>
            <person name="Zhao X.-W."/>
            <person name="Ke S."/>
            <person name="Chen Y.-Y."/>
            <person name="Wu W.-L."/>
            <person name="Hsu J.-L."/>
            <person name="Lin Y.-F."/>
            <person name="Huang M.-D."/>
            <person name="Li C.-Y."/>
            <person name="Huang L."/>
            <person name="Wang Z.-W."/>
            <person name="Zhao X."/>
            <person name="Zhong W.-Y."/>
            <person name="Peng D.-H."/>
            <person name="Ahmad S."/>
            <person name="Lan S."/>
            <person name="Zhang J.-S."/>
            <person name="Tsai W.-C."/>
            <person name="Van De Peer Y."/>
            <person name="Liu Z.-J."/>
        </authorList>
    </citation>
    <scope>NUCLEOTIDE SEQUENCE</scope>
    <source>
        <strain evidence="2">SCP</strain>
        <tissue evidence="2">Leaves</tissue>
    </source>
</reference>
<proteinExistence type="predicted"/>
<evidence type="ECO:0000256" key="1">
    <source>
        <dbReference type="SAM" id="MobiDB-lite"/>
    </source>
</evidence>
<name>A0AAV9AN10_ACOGR</name>
<evidence type="ECO:0000313" key="2">
    <source>
        <dbReference type="EMBL" id="KAK1265695.1"/>
    </source>
</evidence>
<feature type="compositionally biased region" description="Basic and acidic residues" evidence="1">
    <location>
        <begin position="39"/>
        <end position="51"/>
    </location>
</feature>
<feature type="compositionally biased region" description="Low complexity" evidence="1">
    <location>
        <begin position="27"/>
        <end position="36"/>
    </location>
</feature>
<dbReference type="AlphaFoldDB" id="A0AAV9AN10"/>
<gene>
    <name evidence="2" type="ORF">QJS04_geneDACA021357</name>
</gene>
<evidence type="ECO:0000313" key="3">
    <source>
        <dbReference type="Proteomes" id="UP001179952"/>
    </source>
</evidence>
<accession>A0AAV9AN10</accession>
<organism evidence="2 3">
    <name type="scientific">Acorus gramineus</name>
    <name type="common">Dwarf sweet flag</name>
    <dbReference type="NCBI Taxonomy" id="55184"/>
    <lineage>
        <taxon>Eukaryota</taxon>
        <taxon>Viridiplantae</taxon>
        <taxon>Streptophyta</taxon>
        <taxon>Embryophyta</taxon>
        <taxon>Tracheophyta</taxon>
        <taxon>Spermatophyta</taxon>
        <taxon>Magnoliopsida</taxon>
        <taxon>Liliopsida</taxon>
        <taxon>Acoraceae</taxon>
        <taxon>Acorus</taxon>
    </lineage>
</organism>
<reference evidence="2" key="1">
    <citation type="journal article" date="2023" name="Nat. Commun.">
        <title>Diploid and tetraploid genomes of Acorus and the evolution of monocots.</title>
        <authorList>
            <person name="Ma L."/>
            <person name="Liu K.W."/>
            <person name="Li Z."/>
            <person name="Hsiao Y.Y."/>
            <person name="Qi Y."/>
            <person name="Fu T."/>
            <person name="Tang G.D."/>
            <person name="Zhang D."/>
            <person name="Sun W.H."/>
            <person name="Liu D.K."/>
            <person name="Li Y."/>
            <person name="Chen G.Z."/>
            <person name="Liu X.D."/>
            <person name="Liao X.Y."/>
            <person name="Jiang Y.T."/>
            <person name="Yu X."/>
            <person name="Hao Y."/>
            <person name="Huang J."/>
            <person name="Zhao X.W."/>
            <person name="Ke S."/>
            <person name="Chen Y.Y."/>
            <person name="Wu W.L."/>
            <person name="Hsu J.L."/>
            <person name="Lin Y.F."/>
            <person name="Huang M.D."/>
            <person name="Li C.Y."/>
            <person name="Huang L."/>
            <person name="Wang Z.W."/>
            <person name="Zhao X."/>
            <person name="Zhong W.Y."/>
            <person name="Peng D.H."/>
            <person name="Ahmad S."/>
            <person name="Lan S."/>
            <person name="Zhang J.S."/>
            <person name="Tsai W.C."/>
            <person name="Van de Peer Y."/>
            <person name="Liu Z.J."/>
        </authorList>
    </citation>
    <scope>NUCLEOTIDE SEQUENCE</scope>
    <source>
        <strain evidence="2">SCP</strain>
    </source>
</reference>
<sequence length="51" mass="5373">MKHNICGNGTGKESNENSSLELTLCPSTSDSGTGEESSQEAKVELKDPGFK</sequence>
<comment type="caution">
    <text evidence="2">The sequence shown here is derived from an EMBL/GenBank/DDBJ whole genome shotgun (WGS) entry which is preliminary data.</text>
</comment>
<dbReference type="Proteomes" id="UP001179952">
    <property type="component" value="Unassembled WGS sequence"/>
</dbReference>
<feature type="region of interest" description="Disordered" evidence="1">
    <location>
        <begin position="1"/>
        <end position="51"/>
    </location>
</feature>
<protein>
    <submittedName>
        <fullName evidence="2">Uncharacterized protein</fullName>
    </submittedName>
</protein>
<dbReference type="EMBL" id="JAUJYN010000008">
    <property type="protein sequence ID" value="KAK1265695.1"/>
    <property type="molecule type" value="Genomic_DNA"/>
</dbReference>
<keyword evidence="3" id="KW-1185">Reference proteome</keyword>